<dbReference type="EMBL" id="CP132508">
    <property type="protein sequence ID" value="WPD18864.1"/>
    <property type="molecule type" value="Genomic_DNA"/>
</dbReference>
<feature type="compositionally biased region" description="Basic and acidic residues" evidence="1">
    <location>
        <begin position="254"/>
        <end position="269"/>
    </location>
</feature>
<evidence type="ECO:0000313" key="3">
    <source>
        <dbReference type="Proteomes" id="UP001304683"/>
    </source>
</evidence>
<dbReference type="Proteomes" id="UP001304683">
    <property type="component" value="Chromosome"/>
</dbReference>
<keyword evidence="3" id="KW-1185">Reference proteome</keyword>
<dbReference type="RefSeq" id="WP_135224392.1">
    <property type="nucleotide sequence ID" value="NZ_CP132508.1"/>
</dbReference>
<protein>
    <submittedName>
        <fullName evidence="2">Uncharacterized protein</fullName>
    </submittedName>
</protein>
<feature type="region of interest" description="Disordered" evidence="1">
    <location>
        <begin position="234"/>
        <end position="284"/>
    </location>
</feature>
<feature type="compositionally biased region" description="Low complexity" evidence="1">
    <location>
        <begin position="234"/>
        <end position="249"/>
    </location>
</feature>
<feature type="compositionally biased region" description="Polar residues" evidence="1">
    <location>
        <begin position="87"/>
        <end position="102"/>
    </location>
</feature>
<gene>
    <name evidence="2" type="ORF">Q5761_10950</name>
</gene>
<evidence type="ECO:0000313" key="2">
    <source>
        <dbReference type="EMBL" id="WPD18864.1"/>
    </source>
</evidence>
<organism evidence="2 3">
    <name type="scientific">Thermaerobacter composti</name>
    <dbReference type="NCBI Taxonomy" id="554949"/>
    <lineage>
        <taxon>Bacteria</taxon>
        <taxon>Bacillati</taxon>
        <taxon>Bacillota</taxon>
        <taxon>Clostridia</taxon>
        <taxon>Eubacteriales</taxon>
        <taxon>Clostridiales Family XVII. Incertae Sedis</taxon>
        <taxon>Thermaerobacter</taxon>
    </lineage>
</organism>
<name>A0ABZ0QQ92_9FIRM</name>
<feature type="compositionally biased region" description="Low complexity" evidence="1">
    <location>
        <begin position="110"/>
        <end position="121"/>
    </location>
</feature>
<evidence type="ECO:0000256" key="1">
    <source>
        <dbReference type="SAM" id="MobiDB-lite"/>
    </source>
</evidence>
<proteinExistence type="predicted"/>
<reference evidence="2 3" key="1">
    <citation type="submission" date="2023-08" db="EMBL/GenBank/DDBJ databases">
        <title>Genome sequence of Thermaerobacter compostii strain Ins1, a spore-forming filamentous bacterium isolated from a deep geothermal reservoir.</title>
        <authorList>
            <person name="Bregnard D."/>
            <person name="Gonzalez D."/>
            <person name="Junier P."/>
        </authorList>
    </citation>
    <scope>NUCLEOTIDE SEQUENCE [LARGE SCALE GENOMIC DNA]</scope>
    <source>
        <strain evidence="2 3">Ins1</strain>
    </source>
</reference>
<sequence>MPANLLPLEHLTDADFAFLAAAVSPRSDARDRIARLLRDGGEAIQRALEDRRTHQALRQGDAARDLSPYLLFSVLLYRRRAEERSRVQGSARSAGTEGTNPSRGDPRGHAAQAAAPSGAEPARPDAHWLAGRERGGDEAGDAPAARGQREGLLDSPWTVHYLAELLACFAYTPPGMAAFTLGGRHFRLPLAEVDLASLNKVALLAAEPERLSIYRRLGDLTLFLSSVAVEPVEAAPAPEEGARSAAASATGSCEPRKAEGAEGDRRDARPGGAGQSLPYREEELEREGRRFYEHAAQHRSAGTTYLGRTLVLLAAQYGTVRTLLRQILHQDLPAVYPGGLAELASRWGNAPQPGVEVLSAPEGRRE</sequence>
<accession>A0ABZ0QQ92</accession>
<feature type="region of interest" description="Disordered" evidence="1">
    <location>
        <begin position="85"/>
        <end position="124"/>
    </location>
</feature>